<feature type="region of interest" description="Disordered" evidence="1">
    <location>
        <begin position="67"/>
        <end position="96"/>
    </location>
</feature>
<organism evidence="2 3">
    <name type="scientific">Nocardiopsis tropica</name>
    <dbReference type="NCBI Taxonomy" id="109330"/>
    <lineage>
        <taxon>Bacteria</taxon>
        <taxon>Bacillati</taxon>
        <taxon>Actinomycetota</taxon>
        <taxon>Actinomycetes</taxon>
        <taxon>Streptosporangiales</taxon>
        <taxon>Nocardiopsidaceae</taxon>
        <taxon>Nocardiopsis</taxon>
    </lineage>
</organism>
<reference evidence="2 3" key="1">
    <citation type="submission" date="2023-07" db="EMBL/GenBank/DDBJ databases">
        <authorList>
            <person name="Girao M."/>
            <person name="Carvalho M.F."/>
        </authorList>
    </citation>
    <scope>NUCLEOTIDE SEQUENCE [LARGE SCALE GENOMIC DNA]</scope>
    <source>
        <strain evidence="2 3">66/93</strain>
    </source>
</reference>
<dbReference type="Proteomes" id="UP001348641">
    <property type="component" value="Unassembled WGS sequence"/>
</dbReference>
<evidence type="ECO:0000313" key="2">
    <source>
        <dbReference type="EMBL" id="MEE2050544.1"/>
    </source>
</evidence>
<proteinExistence type="predicted"/>
<accession>A0ABU7KMN0</accession>
<comment type="caution">
    <text evidence="2">The sequence shown here is derived from an EMBL/GenBank/DDBJ whole genome shotgun (WGS) entry which is preliminary data.</text>
</comment>
<gene>
    <name evidence="2" type="ORF">Q8A49_08545</name>
</gene>
<evidence type="ECO:0000256" key="1">
    <source>
        <dbReference type="SAM" id="MobiDB-lite"/>
    </source>
</evidence>
<evidence type="ECO:0000313" key="3">
    <source>
        <dbReference type="Proteomes" id="UP001348641"/>
    </source>
</evidence>
<name>A0ABU7KMN0_9ACTN</name>
<protein>
    <recommendedName>
        <fullName evidence="4">Secreted protein</fullName>
    </recommendedName>
</protein>
<dbReference type="RefSeq" id="WP_330157750.1">
    <property type="nucleotide sequence ID" value="NZ_BAAAJA010000010.1"/>
</dbReference>
<sequence length="96" mass="10782">MIGKLFYLAAGAAIGGYAVHRLNRARRSLTPGGIAERMEGHVTEYRGALREFNDDLADAVREQEEELLRRYAPTRERDLPASRRRSARELPGEAGE</sequence>
<dbReference type="EMBL" id="JAUUCC010000016">
    <property type="protein sequence ID" value="MEE2050544.1"/>
    <property type="molecule type" value="Genomic_DNA"/>
</dbReference>
<evidence type="ECO:0008006" key="4">
    <source>
        <dbReference type="Google" id="ProtNLM"/>
    </source>
</evidence>